<dbReference type="SUPFAM" id="SSF49899">
    <property type="entry name" value="Concanavalin A-like lectins/glucanases"/>
    <property type="match status" value="1"/>
</dbReference>
<dbReference type="SMART" id="SM00449">
    <property type="entry name" value="SPRY"/>
    <property type="match status" value="1"/>
</dbReference>
<keyword evidence="3" id="KW-1185">Reference proteome</keyword>
<protein>
    <recommendedName>
        <fullName evidence="1">B30.2/SPRY domain-containing protein</fullName>
    </recommendedName>
</protein>
<dbReference type="CDD" id="cd11709">
    <property type="entry name" value="SPRY"/>
    <property type="match status" value="1"/>
</dbReference>
<dbReference type="EMBL" id="BDIP01000947">
    <property type="protein sequence ID" value="GIQ83157.1"/>
    <property type="molecule type" value="Genomic_DNA"/>
</dbReference>
<comment type="caution">
    <text evidence="2">The sequence shown here is derived from an EMBL/GenBank/DDBJ whole genome shotgun (WGS) entry which is preliminary data.</text>
</comment>
<evidence type="ECO:0000259" key="1">
    <source>
        <dbReference type="PROSITE" id="PS50188"/>
    </source>
</evidence>
<reference evidence="2 3" key="1">
    <citation type="journal article" date="2018" name="PLoS ONE">
        <title>The draft genome of Kipferlia bialata reveals reductive genome evolution in fornicate parasites.</title>
        <authorList>
            <person name="Tanifuji G."/>
            <person name="Takabayashi S."/>
            <person name="Kume K."/>
            <person name="Takagi M."/>
            <person name="Nakayama T."/>
            <person name="Kamikawa R."/>
            <person name="Inagaki Y."/>
            <person name="Hashimoto T."/>
        </authorList>
    </citation>
    <scope>NUCLEOTIDE SEQUENCE [LARGE SCALE GENOMIC DNA]</scope>
    <source>
        <strain evidence="2">NY0173</strain>
    </source>
</reference>
<feature type="non-terminal residue" evidence="2">
    <location>
        <position position="1"/>
    </location>
</feature>
<name>A0A9K3GHT2_9EUKA</name>
<gene>
    <name evidence="2" type="ORF">KIPB_004432</name>
</gene>
<dbReference type="Pfam" id="PF00622">
    <property type="entry name" value="SPRY"/>
    <property type="match status" value="1"/>
</dbReference>
<dbReference type="Gene3D" id="2.60.120.920">
    <property type="match status" value="1"/>
</dbReference>
<evidence type="ECO:0000313" key="3">
    <source>
        <dbReference type="Proteomes" id="UP000265618"/>
    </source>
</evidence>
<dbReference type="OrthoDB" id="258495at2759"/>
<feature type="domain" description="B30.2/SPRY" evidence="1">
    <location>
        <begin position="54"/>
        <end position="248"/>
    </location>
</feature>
<dbReference type="InterPro" id="IPR013320">
    <property type="entry name" value="ConA-like_dom_sf"/>
</dbReference>
<dbReference type="InterPro" id="IPR043136">
    <property type="entry name" value="B30.2/SPRY_sf"/>
</dbReference>
<evidence type="ECO:0000313" key="2">
    <source>
        <dbReference type="EMBL" id="GIQ83157.1"/>
    </source>
</evidence>
<sequence length="251" mass="27966">SFKASTYGPTLYHTDIKRRCPLLTYLQLARALEACSLHLRHADTRDQLTDAIRDRTLTRGDGAEPSVRTQVVPQLLLLGAFRWSTTLKGDQFTVTEDPTVVTKSVNNGGWQVIAAEEAICPANRPSYFEVTFDDRVSGAYIGVCAESGLANINYQTYTSSPAYVDYWYFSGGNTFAMRNGGQAVESWQAGDRVGILVDTPNNRVGFCRNGRFLMWAFENIAENTAYRPTVSFNRLNTFRSVAVAEDPYTLV</sequence>
<proteinExistence type="predicted"/>
<dbReference type="InterPro" id="IPR003877">
    <property type="entry name" value="SPRY_dom"/>
</dbReference>
<organism evidence="2 3">
    <name type="scientific">Kipferlia bialata</name>
    <dbReference type="NCBI Taxonomy" id="797122"/>
    <lineage>
        <taxon>Eukaryota</taxon>
        <taxon>Metamonada</taxon>
        <taxon>Carpediemonas-like organisms</taxon>
        <taxon>Kipferlia</taxon>
    </lineage>
</organism>
<dbReference type="InterPro" id="IPR001870">
    <property type="entry name" value="B30.2/SPRY"/>
</dbReference>
<dbReference type="Proteomes" id="UP000265618">
    <property type="component" value="Unassembled WGS sequence"/>
</dbReference>
<accession>A0A9K3GHT2</accession>
<dbReference type="AlphaFoldDB" id="A0A9K3GHT2"/>
<dbReference type="PROSITE" id="PS50188">
    <property type="entry name" value="B302_SPRY"/>
    <property type="match status" value="1"/>
</dbReference>